<dbReference type="Proteomes" id="UP000275777">
    <property type="component" value="Chromosome"/>
</dbReference>
<organism evidence="1 2">
    <name type="scientific">Chromobacterium violaceum</name>
    <dbReference type="NCBI Taxonomy" id="536"/>
    <lineage>
        <taxon>Bacteria</taxon>
        <taxon>Pseudomonadati</taxon>
        <taxon>Pseudomonadota</taxon>
        <taxon>Betaproteobacteria</taxon>
        <taxon>Neisseriales</taxon>
        <taxon>Chromobacteriaceae</taxon>
        <taxon>Chromobacterium</taxon>
    </lineage>
</organism>
<gene>
    <name evidence="1" type="primary">hlyD_3</name>
    <name evidence="1" type="ORF">NCTC9695_00704</name>
</gene>
<evidence type="ECO:0000313" key="2">
    <source>
        <dbReference type="Proteomes" id="UP000275777"/>
    </source>
</evidence>
<dbReference type="AlphaFoldDB" id="A0A447T5Y7"/>
<reference evidence="1 2" key="1">
    <citation type="submission" date="2018-12" db="EMBL/GenBank/DDBJ databases">
        <authorList>
            <consortium name="Pathogen Informatics"/>
        </authorList>
    </citation>
    <scope>NUCLEOTIDE SEQUENCE [LARGE SCALE GENOMIC DNA]</scope>
    <source>
        <strain evidence="1 2">NCTC9695</strain>
    </source>
</reference>
<proteinExistence type="predicted"/>
<protein>
    <submittedName>
        <fullName evidence="1">Hemolysin secretion protein D, plasmid</fullName>
    </submittedName>
</protein>
<accession>A0A447T5Y7</accession>
<name>A0A447T5Y7_CHRVL</name>
<dbReference type="EMBL" id="LR134182">
    <property type="protein sequence ID" value="VEB40306.1"/>
    <property type="molecule type" value="Genomic_DNA"/>
</dbReference>
<sequence>MKHQIEALRHFLRRYRQAFADHWSIRHQLDPKPRSEDELAFLPAHLELTDSPVSPCRAGACA</sequence>
<evidence type="ECO:0000313" key="1">
    <source>
        <dbReference type="EMBL" id="VEB40306.1"/>
    </source>
</evidence>